<dbReference type="PANTHER" id="PTHR12121:SF50">
    <property type="entry name" value="ENDONUCLEASE_EXONUCLEASE_PHOSPHATASE FAMILY PROTEIN"/>
    <property type="match status" value="1"/>
</dbReference>
<dbReference type="RefSeq" id="XP_011025321.1">
    <property type="nucleotide sequence ID" value="XM_011027019.1"/>
</dbReference>
<dbReference type="SUPFAM" id="SSF47473">
    <property type="entry name" value="EF-hand"/>
    <property type="match status" value="1"/>
</dbReference>
<dbReference type="SUPFAM" id="SSF56219">
    <property type="entry name" value="DNase I-like"/>
    <property type="match status" value="1"/>
</dbReference>
<dbReference type="PROSITE" id="PS00018">
    <property type="entry name" value="EF_HAND_1"/>
    <property type="match status" value="1"/>
</dbReference>
<dbReference type="InterPro" id="IPR002048">
    <property type="entry name" value="EF_hand_dom"/>
</dbReference>
<keyword evidence="1" id="KW-0106">Calcium</keyword>
<keyword evidence="3" id="KW-1185">Reference proteome</keyword>
<name>A0AAJ6UA15_POPEU</name>
<dbReference type="FunFam" id="3.60.10.10:FF:000124">
    <property type="entry name" value="Endonuclease/exonuclease/phosphatase family protein"/>
    <property type="match status" value="1"/>
</dbReference>
<proteinExistence type="predicted"/>
<evidence type="ECO:0000313" key="3">
    <source>
        <dbReference type="Proteomes" id="UP000694918"/>
    </source>
</evidence>
<accession>A0AAJ6UA15</accession>
<sequence length="436" mass="49400">MVAVVESNANSNIVGQLNSGFNESNILNGNGIISRTNSGCGYVSSTSTAMTNEPCVSCTTFNILAPIYKRLDQKNQSVRESNFRAVWLSRNQKILNWLLHERSSIICLQEFWVGNEELVRMYQQRLGDAGYVTFQLARTNNRGDGLLTAVRKDDFTVLNCRELLFNDCGDRVAQLLHVQSALPFSQNRKGSAQQEFLIVNTHLLFPHDSCLSVVRLDQVYKILQYVEQYQRENKLNLMPILLCGDWNGSKSGHVYKFLRSQGFVSSYDIAHQYTDSYADAHRCQLQKASLVENDAFAFLKADDRGNFITYSAFCEALRQVNLIGLPYGLSSQETEDLWMQVDINGNGVVGYEEFKRSIWNSECSEPREENCSERTGDSEQGLEEEAIGFNVKKAVLFPREAEKGRWPENYSLSDHAPLTVVFSPVRIQGSQRVTRL</sequence>
<dbReference type="FunFam" id="1.10.238.10:FF:000864">
    <property type="entry name" value="Uncharacterized protein"/>
    <property type="match status" value="1"/>
</dbReference>
<dbReference type="GO" id="GO:0005509">
    <property type="term" value="F:calcium ion binding"/>
    <property type="evidence" value="ECO:0007669"/>
    <property type="project" value="InterPro"/>
</dbReference>
<dbReference type="PANTHER" id="PTHR12121">
    <property type="entry name" value="CARBON CATABOLITE REPRESSOR PROTEIN 4"/>
    <property type="match status" value="1"/>
</dbReference>
<dbReference type="AlphaFoldDB" id="A0AAJ6UA15"/>
<organism evidence="3 4">
    <name type="scientific">Populus euphratica</name>
    <name type="common">Euphrates poplar</name>
    <dbReference type="NCBI Taxonomy" id="75702"/>
    <lineage>
        <taxon>Eukaryota</taxon>
        <taxon>Viridiplantae</taxon>
        <taxon>Streptophyta</taxon>
        <taxon>Embryophyta</taxon>
        <taxon>Tracheophyta</taxon>
        <taxon>Spermatophyta</taxon>
        <taxon>Magnoliopsida</taxon>
        <taxon>eudicotyledons</taxon>
        <taxon>Gunneridae</taxon>
        <taxon>Pentapetalae</taxon>
        <taxon>rosids</taxon>
        <taxon>fabids</taxon>
        <taxon>Malpighiales</taxon>
        <taxon>Salicaceae</taxon>
        <taxon>Saliceae</taxon>
        <taxon>Populus</taxon>
    </lineage>
</organism>
<dbReference type="Proteomes" id="UP000694918">
    <property type="component" value="Unplaced"/>
</dbReference>
<reference evidence="4" key="1">
    <citation type="submission" date="2025-08" db="UniProtKB">
        <authorList>
            <consortium name="RefSeq"/>
        </authorList>
    </citation>
    <scope>IDENTIFICATION</scope>
</reference>
<dbReference type="Gene3D" id="3.60.10.10">
    <property type="entry name" value="Endonuclease/exonuclease/phosphatase"/>
    <property type="match status" value="1"/>
</dbReference>
<dbReference type="GeneID" id="105126226"/>
<dbReference type="InterPro" id="IPR050410">
    <property type="entry name" value="CCR4/nocturin_mRNA_transcr"/>
</dbReference>
<feature type="domain" description="EF-hand" evidence="2">
    <location>
        <begin position="329"/>
        <end position="364"/>
    </location>
</feature>
<dbReference type="InterPro" id="IPR011992">
    <property type="entry name" value="EF-hand-dom_pair"/>
</dbReference>
<dbReference type="InterPro" id="IPR005135">
    <property type="entry name" value="Endo/exonuclease/phosphatase"/>
</dbReference>
<evidence type="ECO:0000256" key="1">
    <source>
        <dbReference type="ARBA" id="ARBA00022837"/>
    </source>
</evidence>
<dbReference type="PROSITE" id="PS50222">
    <property type="entry name" value="EF_HAND_2"/>
    <property type="match status" value="1"/>
</dbReference>
<evidence type="ECO:0000259" key="2">
    <source>
        <dbReference type="PROSITE" id="PS50222"/>
    </source>
</evidence>
<dbReference type="InterPro" id="IPR036691">
    <property type="entry name" value="Endo/exonu/phosph_ase_sf"/>
</dbReference>
<gene>
    <name evidence="4" type="primary">LOC105126226</name>
</gene>
<dbReference type="Pfam" id="PF03372">
    <property type="entry name" value="Exo_endo_phos"/>
    <property type="match status" value="1"/>
</dbReference>
<dbReference type="InterPro" id="IPR018247">
    <property type="entry name" value="EF_Hand_1_Ca_BS"/>
</dbReference>
<evidence type="ECO:0000313" key="4">
    <source>
        <dbReference type="RefSeq" id="XP_011025321.1"/>
    </source>
</evidence>
<dbReference type="GO" id="GO:0000175">
    <property type="term" value="F:3'-5'-RNA exonuclease activity"/>
    <property type="evidence" value="ECO:0007669"/>
    <property type="project" value="TreeGrafter"/>
</dbReference>
<protein>
    <submittedName>
        <fullName evidence="4">Uncharacterized calcium-binding protein At1g02270-like isoform X3</fullName>
    </submittedName>
</protein>